<keyword evidence="1" id="KW-0472">Membrane</keyword>
<comment type="caution">
    <text evidence="3">The sequence shown here is derived from an EMBL/GenBank/DDBJ whole genome shotgun (WGS) entry which is preliminary data.</text>
</comment>
<dbReference type="Pfam" id="PF03703">
    <property type="entry name" value="bPH_2"/>
    <property type="match status" value="1"/>
</dbReference>
<reference evidence="3" key="1">
    <citation type="journal article" date="2014" name="Int. J. Syst. Evol. Microbiol.">
        <title>Complete genome sequence of Corynebacterium casei LMG S-19264T (=DSM 44701T), isolated from a smear-ripened cheese.</title>
        <authorList>
            <consortium name="US DOE Joint Genome Institute (JGI-PGF)"/>
            <person name="Walter F."/>
            <person name="Albersmeier A."/>
            <person name="Kalinowski J."/>
            <person name="Ruckert C."/>
        </authorList>
    </citation>
    <scope>NUCLEOTIDE SEQUENCE</scope>
    <source>
        <strain evidence="3">JCM 3276</strain>
    </source>
</reference>
<evidence type="ECO:0000256" key="1">
    <source>
        <dbReference type="SAM" id="Phobius"/>
    </source>
</evidence>
<feature type="transmembrane region" description="Helical" evidence="1">
    <location>
        <begin position="31"/>
        <end position="49"/>
    </location>
</feature>
<organism evidence="3 4">
    <name type="scientific">Actinokineospora fastidiosa</name>
    <dbReference type="NCBI Taxonomy" id="1816"/>
    <lineage>
        <taxon>Bacteria</taxon>
        <taxon>Bacillati</taxon>
        <taxon>Actinomycetota</taxon>
        <taxon>Actinomycetes</taxon>
        <taxon>Pseudonocardiales</taxon>
        <taxon>Pseudonocardiaceae</taxon>
        <taxon>Actinokineospora</taxon>
    </lineage>
</organism>
<proteinExistence type="predicted"/>
<keyword evidence="1" id="KW-1133">Transmembrane helix</keyword>
<name>A0A918LFB0_9PSEU</name>
<feature type="domain" description="YdbS-like PH" evidence="2">
    <location>
        <begin position="80"/>
        <end position="155"/>
    </location>
</feature>
<dbReference type="PANTHER" id="PTHR34473">
    <property type="entry name" value="UPF0699 TRANSMEMBRANE PROTEIN YDBS"/>
    <property type="match status" value="1"/>
</dbReference>
<feature type="transmembrane region" description="Helical" evidence="1">
    <location>
        <begin position="55"/>
        <end position="74"/>
    </location>
</feature>
<accession>A0A918LFB0</accession>
<keyword evidence="1" id="KW-0812">Transmembrane</keyword>
<dbReference type="Proteomes" id="UP000660680">
    <property type="component" value="Unassembled WGS sequence"/>
</dbReference>
<keyword evidence="4" id="KW-1185">Reference proteome</keyword>
<sequence length="169" mass="18637">MDMQDSHASPRLRPPRNPVERRAVTWWATQAALWWGGIVVVLAVAAAVIGPARFWLLLAAAVTAVVCLVDALVVSRVRFRVHRWEVTDDAVYARTGWFMQEWRVAPMSRIQTVDTKRGPLEQRFGLSTVTVTTASAHGAIKIPGLDHRMADDLVQTLTAITQATPGDAT</sequence>
<dbReference type="PANTHER" id="PTHR34473:SF3">
    <property type="entry name" value="TRANSMEMBRANE PROTEIN-RELATED"/>
    <property type="match status" value="1"/>
</dbReference>
<reference evidence="3" key="2">
    <citation type="submission" date="2020-09" db="EMBL/GenBank/DDBJ databases">
        <authorList>
            <person name="Sun Q."/>
            <person name="Ohkuma M."/>
        </authorList>
    </citation>
    <scope>NUCLEOTIDE SEQUENCE</scope>
    <source>
        <strain evidence="3">JCM 3276</strain>
    </source>
</reference>
<evidence type="ECO:0000259" key="2">
    <source>
        <dbReference type="Pfam" id="PF03703"/>
    </source>
</evidence>
<dbReference type="EMBL" id="BMRB01000003">
    <property type="protein sequence ID" value="GGS41080.1"/>
    <property type="molecule type" value="Genomic_DNA"/>
</dbReference>
<dbReference type="AlphaFoldDB" id="A0A918LFB0"/>
<gene>
    <name evidence="3" type="ORF">GCM10010171_39600</name>
</gene>
<protein>
    <submittedName>
        <fullName evidence="3">Membrane protein</fullName>
    </submittedName>
</protein>
<evidence type="ECO:0000313" key="3">
    <source>
        <dbReference type="EMBL" id="GGS41080.1"/>
    </source>
</evidence>
<dbReference type="InterPro" id="IPR005182">
    <property type="entry name" value="YdbS-like_PH"/>
</dbReference>
<evidence type="ECO:0000313" key="4">
    <source>
        <dbReference type="Proteomes" id="UP000660680"/>
    </source>
</evidence>